<evidence type="ECO:0000256" key="1">
    <source>
        <dbReference type="SAM" id="MobiDB-lite"/>
    </source>
</evidence>
<dbReference type="AlphaFoldDB" id="A0AAI9EAX6"/>
<feature type="compositionally biased region" description="Acidic residues" evidence="1">
    <location>
        <begin position="83"/>
        <end position="97"/>
    </location>
</feature>
<feature type="compositionally biased region" description="Basic and acidic residues" evidence="1">
    <location>
        <begin position="118"/>
        <end position="128"/>
    </location>
</feature>
<keyword evidence="4" id="KW-1185">Reference proteome</keyword>
<evidence type="ECO:0000313" key="3">
    <source>
        <dbReference type="EMBL" id="CAK4023647.1"/>
    </source>
</evidence>
<dbReference type="Gene3D" id="3.90.1150.80">
    <property type="match status" value="1"/>
</dbReference>
<dbReference type="InterPro" id="IPR038608">
    <property type="entry name" value="Csm1/Pcs1_C_sf"/>
</dbReference>
<dbReference type="InterPro" id="IPR040349">
    <property type="entry name" value="Csm1/Pcs1"/>
</dbReference>
<dbReference type="PANTHER" id="PTHR28006">
    <property type="entry name" value="MONOPOLIN COMPLEX SUBUNIT CSM1"/>
    <property type="match status" value="1"/>
</dbReference>
<evidence type="ECO:0000313" key="4">
    <source>
        <dbReference type="Proteomes" id="UP001296104"/>
    </source>
</evidence>
<feature type="compositionally biased region" description="Basic and acidic residues" evidence="1">
    <location>
        <begin position="277"/>
        <end position="291"/>
    </location>
</feature>
<feature type="compositionally biased region" description="Basic residues" evidence="1">
    <location>
        <begin position="102"/>
        <end position="117"/>
    </location>
</feature>
<dbReference type="GO" id="GO:0072686">
    <property type="term" value="C:mitotic spindle"/>
    <property type="evidence" value="ECO:0007669"/>
    <property type="project" value="TreeGrafter"/>
</dbReference>
<dbReference type="Proteomes" id="UP001296104">
    <property type="component" value="Unassembled WGS sequence"/>
</dbReference>
<dbReference type="GO" id="GO:0045144">
    <property type="term" value="P:meiotic sister chromatid segregation"/>
    <property type="evidence" value="ECO:0007669"/>
    <property type="project" value="TreeGrafter"/>
</dbReference>
<evidence type="ECO:0000259" key="2">
    <source>
        <dbReference type="Pfam" id="PF12539"/>
    </source>
</evidence>
<dbReference type="GO" id="GO:0005730">
    <property type="term" value="C:nucleolus"/>
    <property type="evidence" value="ECO:0007669"/>
    <property type="project" value="TreeGrafter"/>
</dbReference>
<dbReference type="Pfam" id="PF12539">
    <property type="entry name" value="Csm1"/>
    <property type="match status" value="1"/>
</dbReference>
<reference evidence="3" key="1">
    <citation type="submission" date="2023-11" db="EMBL/GenBank/DDBJ databases">
        <authorList>
            <person name="Alioto T."/>
            <person name="Alioto T."/>
            <person name="Gomez Garrido J."/>
        </authorList>
    </citation>
    <scope>NUCLEOTIDE SEQUENCE</scope>
</reference>
<comment type="caution">
    <text evidence="3">The sequence shown here is derived from an EMBL/GenBank/DDBJ whole genome shotgun (WGS) entry which is preliminary data.</text>
</comment>
<feature type="region of interest" description="Disordered" evidence="1">
    <location>
        <begin position="1"/>
        <end position="251"/>
    </location>
</feature>
<feature type="compositionally biased region" description="Polar residues" evidence="1">
    <location>
        <begin position="196"/>
        <end position="206"/>
    </location>
</feature>
<dbReference type="GO" id="GO:0051315">
    <property type="term" value="P:attachment of mitotic spindle microtubules to kinetochore"/>
    <property type="evidence" value="ECO:0007669"/>
    <property type="project" value="TreeGrafter"/>
</dbReference>
<dbReference type="GO" id="GO:0033551">
    <property type="term" value="C:monopolin complex"/>
    <property type="evidence" value="ECO:0007669"/>
    <property type="project" value="InterPro"/>
</dbReference>
<feature type="compositionally biased region" description="Basic and acidic residues" evidence="1">
    <location>
        <begin position="225"/>
        <end position="251"/>
    </location>
</feature>
<feature type="compositionally biased region" description="Acidic residues" evidence="1">
    <location>
        <begin position="155"/>
        <end position="171"/>
    </location>
</feature>
<dbReference type="GO" id="GO:1990644">
    <property type="term" value="F:microtubule site clamp"/>
    <property type="evidence" value="ECO:0007669"/>
    <property type="project" value="TreeGrafter"/>
</dbReference>
<dbReference type="GO" id="GO:0034506">
    <property type="term" value="C:chromosome, centromeric core domain"/>
    <property type="evidence" value="ECO:0007669"/>
    <property type="project" value="TreeGrafter"/>
</dbReference>
<sequence length="519" mass="57676">MPPRAQAATRAGADESEDDLLATTAIQPLNPGAESKRNTTKMSKTSAITRRVSAGKTTTKRKAAPKTTRTALKDRTNLQQEGNETEEVDEFEDDEMAEAAKPKAKRTKTATATRKKAAKSEKASEPAKPKRGRPAKRAPSPEHMMTIPETQPDAETMEDVEQSIEVDPDNMDIEKVPTPKQKQIFYQRAPSAPVQLLQSRPSSRVESLQPRASARAGSAQPGYGRTRERSGSVSGNERRGGDPELRRQLNDLTKKYEDLQLKHESLQEIGKNQAESNFEKLKRASDQKAEDANELITSLKKELAELRKTSSSSNSETPGLQKQIFTLTTSNEKLTAERDELKSKLQVSQNEIKAMDAKLIAARQQISNGVQEAKSTEAAGKKLRNETAVPGNIGDAQKEAKMKENLYADLTGLLIRSVKRKEGEDEYDCIQTGRNGTLHFHLSIANDTSTPHPKTPSGLSYEDAEFAYEPLLDESRDRELLDLLPDYLTEEICFPRNHAQRFYSKVVDSMTKKIVVEDD</sequence>
<feature type="region of interest" description="Disordered" evidence="1">
    <location>
        <begin position="267"/>
        <end position="293"/>
    </location>
</feature>
<gene>
    <name evidence="3" type="ORF">LECACI_7A004880</name>
</gene>
<dbReference type="PANTHER" id="PTHR28006:SF1">
    <property type="entry name" value="MONOPOLIN COMPLEX SUBUNIT CSM1"/>
    <property type="match status" value="1"/>
</dbReference>
<feature type="domain" description="Monopolin complex subunit Csm1/Pcs1 C-terminal" evidence="2">
    <location>
        <begin position="401"/>
        <end position="497"/>
    </location>
</feature>
<dbReference type="FunFam" id="3.90.1150.80:FF:000001">
    <property type="entry name" value="Chromosome segregation protein (Pcs1)"/>
    <property type="match status" value="1"/>
</dbReference>
<dbReference type="EMBL" id="CAVMBE010000028">
    <property type="protein sequence ID" value="CAK4023647.1"/>
    <property type="molecule type" value="Genomic_DNA"/>
</dbReference>
<dbReference type="InterPro" id="IPR020981">
    <property type="entry name" value="Csm1/Pcs1_C"/>
</dbReference>
<accession>A0AAI9EAX6</accession>
<name>A0AAI9EAX6_9PEZI</name>
<dbReference type="CDD" id="cd23787">
    <property type="entry name" value="RWD_CSM1"/>
    <property type="match status" value="1"/>
</dbReference>
<organism evidence="3 4">
    <name type="scientific">Lecanosticta acicola</name>
    <dbReference type="NCBI Taxonomy" id="111012"/>
    <lineage>
        <taxon>Eukaryota</taxon>
        <taxon>Fungi</taxon>
        <taxon>Dikarya</taxon>
        <taxon>Ascomycota</taxon>
        <taxon>Pezizomycotina</taxon>
        <taxon>Dothideomycetes</taxon>
        <taxon>Dothideomycetidae</taxon>
        <taxon>Mycosphaerellales</taxon>
        <taxon>Mycosphaerellaceae</taxon>
        <taxon>Lecanosticta</taxon>
    </lineage>
</organism>
<protein>
    <submittedName>
        <fullName evidence="3">Chromosome segregation</fullName>
    </submittedName>
</protein>
<proteinExistence type="predicted"/>